<feature type="signal peptide" evidence="1">
    <location>
        <begin position="1"/>
        <end position="24"/>
    </location>
</feature>
<accession>D5EL02</accession>
<sequence length="207" mass="21843">MRQQTKLALLALTLGFSVPISQLSALGLTLTIDLSTEELFITGEDTGTPFSTILGSGAVWEQLLDHQVPVISHYLFEPVDLSSSLTSTGNTVTNFQLYYTFPSHPVSGDLIFEAGIDAAFSSGVAGTLTGTGTRVSYAGQSSDYLQFIEILSTAPLAEIPFTQGSGFSAIAINVIPVPEPSASVAIVGLTSLLIVGTRRRNRSDNQA</sequence>
<evidence type="ECO:0000256" key="1">
    <source>
        <dbReference type="SAM" id="SignalP"/>
    </source>
</evidence>
<protein>
    <recommendedName>
        <fullName evidence="4">PEP-CTERM protein-sorting domain-containing protein</fullName>
    </recommendedName>
</protein>
<dbReference type="Proteomes" id="UP000000925">
    <property type="component" value="Chromosome"/>
</dbReference>
<keyword evidence="1" id="KW-0732">Signal</keyword>
<dbReference type="KEGG" id="caa:Caka_0075"/>
<proteinExistence type="predicted"/>
<dbReference type="HOGENOM" id="CLU_1324553_0_0_0"/>
<name>D5EL02_CORAD</name>
<evidence type="ECO:0000313" key="2">
    <source>
        <dbReference type="EMBL" id="ADE53104.1"/>
    </source>
</evidence>
<feature type="chain" id="PRO_5003071250" description="PEP-CTERM protein-sorting domain-containing protein" evidence="1">
    <location>
        <begin position="25"/>
        <end position="207"/>
    </location>
</feature>
<dbReference type="RefSeq" id="WP_013041830.1">
    <property type="nucleotide sequence ID" value="NC_014008.1"/>
</dbReference>
<keyword evidence="3" id="KW-1185">Reference proteome</keyword>
<reference evidence="2 3" key="1">
    <citation type="journal article" date="2010" name="Stand. Genomic Sci.">
        <title>Complete genome sequence of Coraliomargarita akajimensis type strain (04OKA010-24).</title>
        <authorList>
            <person name="Mavromatis K."/>
            <person name="Abt B."/>
            <person name="Brambilla E."/>
            <person name="Lapidus A."/>
            <person name="Copeland A."/>
            <person name="Deshpande S."/>
            <person name="Nolan M."/>
            <person name="Lucas S."/>
            <person name="Tice H."/>
            <person name="Cheng J.F."/>
            <person name="Han C."/>
            <person name="Detter J.C."/>
            <person name="Woyke T."/>
            <person name="Goodwin L."/>
            <person name="Pitluck S."/>
            <person name="Held B."/>
            <person name="Brettin T."/>
            <person name="Tapia R."/>
            <person name="Ivanova N."/>
            <person name="Mikhailova N."/>
            <person name="Pati A."/>
            <person name="Liolios K."/>
            <person name="Chen A."/>
            <person name="Palaniappan K."/>
            <person name="Land M."/>
            <person name="Hauser L."/>
            <person name="Chang Y.J."/>
            <person name="Jeffries C.D."/>
            <person name="Rohde M."/>
            <person name="Goker M."/>
            <person name="Bristow J."/>
            <person name="Eisen J.A."/>
            <person name="Markowitz V."/>
            <person name="Hugenholtz P."/>
            <person name="Klenk H.P."/>
            <person name="Kyrpides N.C."/>
        </authorList>
    </citation>
    <scope>NUCLEOTIDE SEQUENCE [LARGE SCALE GENOMIC DNA]</scope>
    <source>
        <strain evidence="3">DSM 45221 / IAM 15411 / JCM 23193 / KCTC 12865</strain>
    </source>
</reference>
<evidence type="ECO:0008006" key="4">
    <source>
        <dbReference type="Google" id="ProtNLM"/>
    </source>
</evidence>
<gene>
    <name evidence="2" type="ordered locus">Caka_0075</name>
</gene>
<dbReference type="AlphaFoldDB" id="D5EL02"/>
<dbReference type="EMBL" id="CP001998">
    <property type="protein sequence ID" value="ADE53104.1"/>
    <property type="molecule type" value="Genomic_DNA"/>
</dbReference>
<evidence type="ECO:0000313" key="3">
    <source>
        <dbReference type="Proteomes" id="UP000000925"/>
    </source>
</evidence>
<organism evidence="2 3">
    <name type="scientific">Coraliomargarita akajimensis (strain DSM 45221 / IAM 15411 / JCM 23193 / KCTC 12865 / 04OKA010-24)</name>
    <dbReference type="NCBI Taxonomy" id="583355"/>
    <lineage>
        <taxon>Bacteria</taxon>
        <taxon>Pseudomonadati</taxon>
        <taxon>Verrucomicrobiota</taxon>
        <taxon>Opitutia</taxon>
        <taxon>Puniceicoccales</taxon>
        <taxon>Coraliomargaritaceae</taxon>
        <taxon>Coraliomargarita</taxon>
    </lineage>
</organism>